<dbReference type="EMBL" id="WTPW01000587">
    <property type="protein sequence ID" value="KAF0497053.1"/>
    <property type="molecule type" value="Genomic_DNA"/>
</dbReference>
<organism evidence="2 3">
    <name type="scientific">Gigaspora margarita</name>
    <dbReference type="NCBI Taxonomy" id="4874"/>
    <lineage>
        <taxon>Eukaryota</taxon>
        <taxon>Fungi</taxon>
        <taxon>Fungi incertae sedis</taxon>
        <taxon>Mucoromycota</taxon>
        <taxon>Glomeromycotina</taxon>
        <taxon>Glomeromycetes</taxon>
        <taxon>Diversisporales</taxon>
        <taxon>Gigasporaceae</taxon>
        <taxon>Gigaspora</taxon>
    </lineage>
</organism>
<evidence type="ECO:0000256" key="1">
    <source>
        <dbReference type="SAM" id="MobiDB-lite"/>
    </source>
</evidence>
<keyword evidence="3" id="KW-1185">Reference proteome</keyword>
<evidence type="ECO:0000313" key="3">
    <source>
        <dbReference type="Proteomes" id="UP000439903"/>
    </source>
</evidence>
<proteinExistence type="predicted"/>
<dbReference type="AlphaFoldDB" id="A0A8H4EJG0"/>
<comment type="caution">
    <text evidence="2">The sequence shown here is derived from an EMBL/GenBank/DDBJ whole genome shotgun (WGS) entry which is preliminary data.</text>
</comment>
<evidence type="ECO:0000313" key="2">
    <source>
        <dbReference type="EMBL" id="KAF0497053.1"/>
    </source>
</evidence>
<name>A0A8H4EJG0_GIGMA</name>
<dbReference type="Proteomes" id="UP000439903">
    <property type="component" value="Unassembled WGS sequence"/>
</dbReference>
<accession>A0A8H4EJG0</accession>
<feature type="region of interest" description="Disordered" evidence="1">
    <location>
        <begin position="79"/>
        <end position="100"/>
    </location>
</feature>
<protein>
    <submittedName>
        <fullName evidence="2">Uncharacterized protein</fullName>
    </submittedName>
</protein>
<sequence length="100" mass="11493">MTAPMAKSHPEEREAQSNTENIIYPMRIITLEVIMDPSNCKVLAQEFSQVAYLAPCKYIRKKTMTPRTLVTTALTAKSKPEKREAVNIRKKKMTPRRKLT</sequence>
<gene>
    <name evidence="2" type="ORF">F8M41_020805</name>
</gene>
<feature type="compositionally biased region" description="Basic residues" evidence="1">
    <location>
        <begin position="88"/>
        <end position="100"/>
    </location>
</feature>
<reference evidence="2 3" key="1">
    <citation type="journal article" date="2019" name="Environ. Microbiol.">
        <title>At the nexus of three kingdoms: the genome of the mycorrhizal fungus Gigaspora margarita provides insights into plant, endobacterial and fungal interactions.</title>
        <authorList>
            <person name="Venice F."/>
            <person name="Ghignone S."/>
            <person name="Salvioli di Fossalunga A."/>
            <person name="Amselem J."/>
            <person name="Novero M."/>
            <person name="Xianan X."/>
            <person name="Sedzielewska Toro K."/>
            <person name="Morin E."/>
            <person name="Lipzen A."/>
            <person name="Grigoriev I.V."/>
            <person name="Henrissat B."/>
            <person name="Martin F.M."/>
            <person name="Bonfante P."/>
        </authorList>
    </citation>
    <scope>NUCLEOTIDE SEQUENCE [LARGE SCALE GENOMIC DNA]</scope>
    <source>
        <strain evidence="2 3">BEG34</strain>
    </source>
</reference>